<evidence type="ECO:0000259" key="2">
    <source>
        <dbReference type="Pfam" id="PF01609"/>
    </source>
</evidence>
<dbReference type="RefSeq" id="WP_271350105.1">
    <property type="nucleotide sequence ID" value="NZ_JAQJZJ010000017.1"/>
</dbReference>
<gene>
    <name evidence="4" type="ORF">PH586_22825</name>
</gene>
<dbReference type="Proteomes" id="UP001212042">
    <property type="component" value="Unassembled WGS sequence"/>
</dbReference>
<comment type="caution">
    <text evidence="4">The sequence shown here is derived from an EMBL/GenBank/DDBJ whole genome shotgun (WGS) entry which is preliminary data.</text>
</comment>
<dbReference type="Pfam" id="PF05598">
    <property type="entry name" value="DUF772"/>
    <property type="match status" value="1"/>
</dbReference>
<evidence type="ECO:0000259" key="3">
    <source>
        <dbReference type="Pfam" id="PF05598"/>
    </source>
</evidence>
<evidence type="ECO:0000256" key="1">
    <source>
        <dbReference type="SAM" id="MobiDB-lite"/>
    </source>
</evidence>
<keyword evidence="5" id="KW-1185">Reference proteome</keyword>
<dbReference type="InterPro" id="IPR047629">
    <property type="entry name" value="IS1182_transpos"/>
</dbReference>
<dbReference type="PANTHER" id="PTHR33408">
    <property type="entry name" value="TRANSPOSASE"/>
    <property type="match status" value="1"/>
</dbReference>
<feature type="domain" description="Transposase InsH N-terminal" evidence="3">
    <location>
        <begin position="18"/>
        <end position="109"/>
    </location>
</feature>
<accession>A0ABT4XLZ3</accession>
<dbReference type="InterPro" id="IPR002559">
    <property type="entry name" value="Transposase_11"/>
</dbReference>
<reference evidence="4 5" key="1">
    <citation type="submission" date="2023-01" db="EMBL/GenBank/DDBJ databases">
        <title>Pseudomonas SA3-5T sp. nov., isolated from tidal flat sediment.</title>
        <authorList>
            <person name="Kim H.S."/>
            <person name="Kim J.-S."/>
            <person name="Suh M.K."/>
            <person name="Eom M.K."/>
            <person name="Lee J.-S."/>
        </authorList>
    </citation>
    <scope>NUCLEOTIDE SEQUENCE [LARGE SCALE GENOMIC DNA]</scope>
    <source>
        <strain evidence="4 5">SA3-5</strain>
    </source>
</reference>
<evidence type="ECO:0000313" key="5">
    <source>
        <dbReference type="Proteomes" id="UP001212042"/>
    </source>
</evidence>
<dbReference type="InterPro" id="IPR008490">
    <property type="entry name" value="Transposase_InsH_N"/>
</dbReference>
<dbReference type="NCBIfam" id="NF033551">
    <property type="entry name" value="transpos_IS1182"/>
    <property type="match status" value="1"/>
</dbReference>
<evidence type="ECO:0000313" key="4">
    <source>
        <dbReference type="EMBL" id="MDA7089217.1"/>
    </source>
</evidence>
<proteinExistence type="predicted"/>
<sequence>MSRFRPIDRKTDYLFPPSLDDWLPEDHLARFVLEAIERLDLGALTRAYGGRGSAAYHPEVLLSLLVYGYASGIFSSRKIERATYDSLAFRYLAAGSHPDHDTLASFRRRFLDELADIFLQVLELAGEMKLLKLGTVSLDGTKLHANASRHSALSYGHIQVLERQLKDEVQELLALAESADQAELPDGIDLPDEIKRRQDRLVAMDAAKAKIEARARARFEQDQAAYQEKLAKRAARAAQTGKKPGGKPPKAPVQGPEAHEQINLTDEDSRIMRVAGGGFEQCYNAQAAVDTDTLLVVAQDLTQAGNDKHQVVPMLAELKALPASLGQVQALLGDCGYNSESNIAACEAAEIEPYLAVAREDHHPDWRARFEEPAPLDADASTQQRMAHKLKSQPGRRLYALRKQTVEPVFGIIKSVMGFRQFLLRGMDKVSGEWRLVCLAWNLKRMAALHHKSVPCR</sequence>
<feature type="domain" description="Transposase IS4-like" evidence="2">
    <location>
        <begin position="268"/>
        <end position="443"/>
    </location>
</feature>
<protein>
    <submittedName>
        <fullName evidence="4">IS1182 family transposase</fullName>
    </submittedName>
</protein>
<organism evidence="4 5">
    <name type="scientific">Pseudomonas aestuarii</name>
    <dbReference type="NCBI Taxonomy" id="3018340"/>
    <lineage>
        <taxon>Bacteria</taxon>
        <taxon>Pseudomonadati</taxon>
        <taxon>Pseudomonadota</taxon>
        <taxon>Gammaproteobacteria</taxon>
        <taxon>Pseudomonadales</taxon>
        <taxon>Pseudomonadaceae</taxon>
        <taxon>Pseudomonas</taxon>
    </lineage>
</organism>
<dbReference type="EMBL" id="JAQJZJ010000017">
    <property type="protein sequence ID" value="MDA7089217.1"/>
    <property type="molecule type" value="Genomic_DNA"/>
</dbReference>
<name>A0ABT4XLZ3_9PSED</name>
<dbReference type="Pfam" id="PF01609">
    <property type="entry name" value="DDE_Tnp_1"/>
    <property type="match status" value="1"/>
</dbReference>
<dbReference type="PANTHER" id="PTHR33408:SF4">
    <property type="entry name" value="TRANSPOSASE DDE DOMAIN-CONTAINING PROTEIN"/>
    <property type="match status" value="1"/>
</dbReference>
<feature type="region of interest" description="Disordered" evidence="1">
    <location>
        <begin position="230"/>
        <end position="263"/>
    </location>
</feature>